<sequence>MCDMRSRFCIPFPLLFVALLSLESPDLSRFTYWVARRHPFWALSYSAVFANAELVNRTVDDSSSEIVYTPATSWHSSANQCATCLAPSSDLAYQGTWHDGTHIIPTFDADDLNENATNDTDDQPSGKPSPPSPPPPPPTQVKDDDEHEHDDDDDDDDNHGDDDNDGKDKDKGKGRGKGGLDKRASRSVREREKWFRRQQDADDNPFFVPKLDSDDEGFVDTPVLANFNFTGSAVYVFGLIPLFPAAANNTPTFVNLTYTLDSQPAGDFSHSGTQSPVSPTPAPSAFQQSVPIFARTGLPEGFHALTINVGPDSVFLLDYIIYSQDDGFGGGGNDTDNAVSTTWSAPGSSGTSGAGSSAPSTGPTQSTSTSTKSHNVATFAGAVGGSVGLLAVLSLSLALSLYRRRRAAQRRDRQYRAARTRRSDASIGESFHTDASEDGPPMQGPAPFIPRYFPGTVPTAPPPYVPSNSPEPTDSLLAPSTSIHSPLASVSWNTYRPVPAGDPGDSSYADRPPPTPPPIDDGYFAPPPTFGEAIASPVPAILSRLSGMPVASQATSPRPPSLTSISTLPSRAASRSSATAQSSNDTSPRGSALPENYTRVVSSQASNSSLRGAHSSLSSSAQPLIPVTPPEIHSTLSEPLADPPPSSHSEVPPSIPPPIEVLQAEQGQIRRTSDEDTASR</sequence>
<feature type="transmembrane region" description="Helical" evidence="2">
    <location>
        <begin position="376"/>
        <end position="402"/>
    </location>
</feature>
<keyword evidence="3" id="KW-0732">Signal</keyword>
<proteinExistence type="predicted"/>
<feature type="region of interest" description="Disordered" evidence="1">
    <location>
        <begin position="408"/>
        <end position="481"/>
    </location>
</feature>
<feature type="region of interest" description="Disordered" evidence="1">
    <location>
        <begin position="550"/>
        <end position="680"/>
    </location>
</feature>
<dbReference type="Proteomes" id="UP001497453">
    <property type="component" value="Chromosome 10"/>
</dbReference>
<feature type="compositionally biased region" description="Low complexity" evidence="1">
    <location>
        <begin position="334"/>
        <end position="371"/>
    </location>
</feature>
<feature type="region of interest" description="Disordered" evidence="1">
    <location>
        <begin position="104"/>
        <end position="197"/>
    </location>
</feature>
<keyword evidence="2" id="KW-0812">Transmembrane</keyword>
<name>A0ABP1CPS3_9APHY</name>
<gene>
    <name evidence="4" type="ORF">GFSPODELE1_LOCUS1799</name>
</gene>
<feature type="compositionally biased region" description="Low complexity" evidence="1">
    <location>
        <begin position="561"/>
        <end position="583"/>
    </location>
</feature>
<protein>
    <submittedName>
        <fullName evidence="4">Uncharacterized protein</fullName>
    </submittedName>
</protein>
<feature type="region of interest" description="Disordered" evidence="1">
    <location>
        <begin position="265"/>
        <end position="284"/>
    </location>
</feature>
<evidence type="ECO:0000313" key="4">
    <source>
        <dbReference type="EMBL" id="CAL1697696.1"/>
    </source>
</evidence>
<feature type="compositionally biased region" description="Acidic residues" evidence="1">
    <location>
        <begin position="143"/>
        <end position="165"/>
    </location>
</feature>
<evidence type="ECO:0000313" key="5">
    <source>
        <dbReference type="Proteomes" id="UP001497453"/>
    </source>
</evidence>
<keyword evidence="2" id="KW-0472">Membrane</keyword>
<evidence type="ECO:0000256" key="1">
    <source>
        <dbReference type="SAM" id="MobiDB-lite"/>
    </source>
</evidence>
<feature type="chain" id="PRO_5047396736" evidence="3">
    <location>
        <begin position="29"/>
        <end position="680"/>
    </location>
</feature>
<feature type="region of interest" description="Disordered" evidence="1">
    <location>
        <begin position="332"/>
        <end position="371"/>
    </location>
</feature>
<accession>A0ABP1CPS3</accession>
<keyword evidence="2" id="KW-1133">Transmembrane helix</keyword>
<feature type="compositionally biased region" description="Low complexity" evidence="1">
    <location>
        <begin position="605"/>
        <end position="624"/>
    </location>
</feature>
<organism evidence="4 5">
    <name type="scientific">Somion occarium</name>
    <dbReference type="NCBI Taxonomy" id="3059160"/>
    <lineage>
        <taxon>Eukaryota</taxon>
        <taxon>Fungi</taxon>
        <taxon>Dikarya</taxon>
        <taxon>Basidiomycota</taxon>
        <taxon>Agaricomycotina</taxon>
        <taxon>Agaricomycetes</taxon>
        <taxon>Polyporales</taxon>
        <taxon>Cerrenaceae</taxon>
        <taxon>Somion</taxon>
    </lineage>
</organism>
<reference evidence="5" key="1">
    <citation type="submission" date="2024-04" db="EMBL/GenBank/DDBJ databases">
        <authorList>
            <person name="Shaw F."/>
            <person name="Minotto A."/>
        </authorList>
    </citation>
    <scope>NUCLEOTIDE SEQUENCE [LARGE SCALE GENOMIC DNA]</scope>
</reference>
<feature type="compositionally biased region" description="Pro residues" evidence="1">
    <location>
        <begin position="127"/>
        <end position="139"/>
    </location>
</feature>
<dbReference type="EMBL" id="OZ037953">
    <property type="protein sequence ID" value="CAL1697696.1"/>
    <property type="molecule type" value="Genomic_DNA"/>
</dbReference>
<feature type="compositionally biased region" description="Basic and acidic residues" evidence="1">
    <location>
        <begin position="671"/>
        <end position="680"/>
    </location>
</feature>
<evidence type="ECO:0000256" key="2">
    <source>
        <dbReference type="SAM" id="Phobius"/>
    </source>
</evidence>
<feature type="region of interest" description="Disordered" evidence="1">
    <location>
        <begin position="495"/>
        <end position="530"/>
    </location>
</feature>
<feature type="compositionally biased region" description="Pro residues" evidence="1">
    <location>
        <begin position="511"/>
        <end position="529"/>
    </location>
</feature>
<evidence type="ECO:0000256" key="3">
    <source>
        <dbReference type="SAM" id="SignalP"/>
    </source>
</evidence>
<keyword evidence="5" id="KW-1185">Reference proteome</keyword>
<feature type="signal peptide" evidence="3">
    <location>
        <begin position="1"/>
        <end position="28"/>
    </location>
</feature>
<feature type="compositionally biased region" description="Basic and acidic residues" evidence="1">
    <location>
        <begin position="166"/>
        <end position="197"/>
    </location>
</feature>